<evidence type="ECO:0000259" key="1">
    <source>
        <dbReference type="Pfam" id="PF08545"/>
    </source>
</evidence>
<dbReference type="AlphaFoldDB" id="A0A931DHI7"/>
<evidence type="ECO:0000313" key="2">
    <source>
        <dbReference type="EMBL" id="MBG6086843.1"/>
    </source>
</evidence>
<dbReference type="EMBL" id="JADOUA010000001">
    <property type="protein sequence ID" value="MBG6086843.1"/>
    <property type="molecule type" value="Genomic_DNA"/>
</dbReference>
<dbReference type="SUPFAM" id="SSF53901">
    <property type="entry name" value="Thiolase-like"/>
    <property type="match status" value="2"/>
</dbReference>
<dbReference type="GO" id="GO:0006633">
    <property type="term" value="P:fatty acid biosynthetic process"/>
    <property type="evidence" value="ECO:0007669"/>
    <property type="project" value="InterPro"/>
</dbReference>
<keyword evidence="2" id="KW-0808">Transferase</keyword>
<reference evidence="2" key="1">
    <citation type="submission" date="2020-11" db="EMBL/GenBank/DDBJ databases">
        <title>Sequencing the genomes of 1000 actinobacteria strains.</title>
        <authorList>
            <person name="Klenk H.-P."/>
        </authorList>
    </citation>
    <scope>NUCLEOTIDE SEQUENCE</scope>
    <source>
        <strain evidence="2">DSM 43175</strain>
    </source>
</reference>
<feature type="domain" description="Beta-ketoacyl-[acyl-carrier-protein] synthase III N-terminal" evidence="1">
    <location>
        <begin position="124"/>
        <end position="197"/>
    </location>
</feature>
<dbReference type="PANTHER" id="PTHR34069:SF2">
    <property type="entry name" value="BETA-KETOACYL-[ACYL-CARRIER-PROTEIN] SYNTHASE III"/>
    <property type="match status" value="1"/>
</dbReference>
<dbReference type="Proteomes" id="UP000614047">
    <property type="component" value="Unassembled WGS sequence"/>
</dbReference>
<dbReference type="RefSeq" id="WP_197009782.1">
    <property type="nucleotide sequence ID" value="NZ_BAABES010000007.1"/>
</dbReference>
<dbReference type="Pfam" id="PF08545">
    <property type="entry name" value="ACP_syn_III"/>
    <property type="match status" value="1"/>
</dbReference>
<name>A0A931DHI7_9ACTN</name>
<keyword evidence="3" id="KW-1185">Reference proteome</keyword>
<dbReference type="GO" id="GO:0033818">
    <property type="term" value="F:beta-ketoacyl-acyl-carrier-protein synthase III activity"/>
    <property type="evidence" value="ECO:0007669"/>
    <property type="project" value="UniProtKB-EC"/>
</dbReference>
<accession>A0A931DHI7</accession>
<dbReference type="GO" id="GO:0004315">
    <property type="term" value="F:3-oxoacyl-[acyl-carrier-protein] synthase activity"/>
    <property type="evidence" value="ECO:0007669"/>
    <property type="project" value="InterPro"/>
</dbReference>
<dbReference type="EC" id="2.3.1.180" evidence="2"/>
<sequence>MTAPVPGVLAPVPGILAAASALPGDPVDNAALAARFGLDAAWIETFVGTRTRYFAADLATGERTHTLADLCAEAARRALDGAGTGAADIDFVVLATATPDRLMPATVNIVAERLGVDRVPTYQLQSGCAGAVQAFDVARMLLKEPSHRTGLVLGGDVCVKHLPLHRDVRGLPPRELVNLMVFADGAGAAVLTSARAAGRLAVPKVLNQLTGLGRRPGQTIEWYGAADLDGADRDGPPVPASEDYKAIESEVPDLAVELMWDLLSELGWAAEDVGHLLPPQLSGRMTGAITARLRDDVKAAREISCVARTGNNGNALPFLQLERLLEEIAQGGRALCLTVESSKWIKGGLALERE</sequence>
<evidence type="ECO:0000313" key="3">
    <source>
        <dbReference type="Proteomes" id="UP000614047"/>
    </source>
</evidence>
<organism evidence="2 3">
    <name type="scientific">Actinomadura viridis</name>
    <dbReference type="NCBI Taxonomy" id="58110"/>
    <lineage>
        <taxon>Bacteria</taxon>
        <taxon>Bacillati</taxon>
        <taxon>Actinomycetota</taxon>
        <taxon>Actinomycetes</taxon>
        <taxon>Streptosporangiales</taxon>
        <taxon>Thermomonosporaceae</taxon>
        <taxon>Actinomadura</taxon>
    </lineage>
</organism>
<dbReference type="Gene3D" id="3.40.47.10">
    <property type="match status" value="2"/>
</dbReference>
<keyword evidence="2" id="KW-0012">Acyltransferase</keyword>
<dbReference type="InterPro" id="IPR013751">
    <property type="entry name" value="ACP_syn_III_N"/>
</dbReference>
<protein>
    <submittedName>
        <fullName evidence="2">3-oxoacyl-[acyl-carrier-protein] synthase-3</fullName>
        <ecNumber evidence="2">2.3.1.180</ecNumber>
    </submittedName>
</protein>
<comment type="caution">
    <text evidence="2">The sequence shown here is derived from an EMBL/GenBank/DDBJ whole genome shotgun (WGS) entry which is preliminary data.</text>
</comment>
<dbReference type="GO" id="GO:0044550">
    <property type="term" value="P:secondary metabolite biosynthetic process"/>
    <property type="evidence" value="ECO:0007669"/>
    <property type="project" value="TreeGrafter"/>
</dbReference>
<dbReference type="InterPro" id="IPR016039">
    <property type="entry name" value="Thiolase-like"/>
</dbReference>
<dbReference type="PANTHER" id="PTHR34069">
    <property type="entry name" value="3-OXOACYL-[ACYL-CARRIER-PROTEIN] SYNTHASE 3"/>
    <property type="match status" value="1"/>
</dbReference>
<proteinExistence type="predicted"/>
<gene>
    <name evidence="2" type="ORF">IW256_000956</name>
</gene>